<evidence type="ECO:0000256" key="12">
    <source>
        <dbReference type="ARBA" id="ARBA00023242"/>
    </source>
</evidence>
<dbReference type="SMART" id="SM01124">
    <property type="entry name" value="DBR1"/>
    <property type="match status" value="1"/>
</dbReference>
<dbReference type="GO" id="GO:0046872">
    <property type="term" value="F:metal ion binding"/>
    <property type="evidence" value="ECO:0007669"/>
    <property type="project" value="UniProtKB-KW"/>
</dbReference>
<evidence type="ECO:0000256" key="1">
    <source>
        <dbReference type="ARBA" id="ARBA00001936"/>
    </source>
</evidence>
<reference evidence="15 16" key="1">
    <citation type="journal article" date="2024" name="Nat. Commun.">
        <title>Phylogenomics reveals the evolutionary origins of lichenization in chlorophyte algae.</title>
        <authorList>
            <person name="Puginier C."/>
            <person name="Libourel C."/>
            <person name="Otte J."/>
            <person name="Skaloud P."/>
            <person name="Haon M."/>
            <person name="Grisel S."/>
            <person name="Petersen M."/>
            <person name="Berrin J.G."/>
            <person name="Delaux P.M."/>
            <person name="Dal Grande F."/>
            <person name="Keller J."/>
        </authorList>
    </citation>
    <scope>NUCLEOTIDE SEQUENCE [LARGE SCALE GENOMIC DNA]</scope>
    <source>
        <strain evidence="15 16">SAG 2523</strain>
    </source>
</reference>
<evidence type="ECO:0000313" key="15">
    <source>
        <dbReference type="EMBL" id="KAK9868315.1"/>
    </source>
</evidence>
<protein>
    <recommendedName>
        <fullName evidence="14">Lariat debranching enzyme C-terminal domain-containing protein</fullName>
    </recommendedName>
</protein>
<comment type="caution">
    <text evidence="15">The sequence shown here is derived from an EMBL/GenBank/DDBJ whole genome shotgun (WGS) entry which is preliminary data.</text>
</comment>
<feature type="domain" description="Lariat debranching enzyme C-terminal" evidence="14">
    <location>
        <begin position="235"/>
        <end position="381"/>
    </location>
</feature>
<dbReference type="CDD" id="cd00844">
    <property type="entry name" value="MPP_Dbr1_N"/>
    <property type="match status" value="1"/>
</dbReference>
<keyword evidence="9" id="KW-0862">Zinc</keyword>
<dbReference type="PANTHER" id="PTHR12849">
    <property type="entry name" value="RNA LARIAT DEBRANCHING ENZYME"/>
    <property type="match status" value="1"/>
</dbReference>
<evidence type="ECO:0000256" key="6">
    <source>
        <dbReference type="ARBA" id="ARBA00022664"/>
    </source>
</evidence>
<evidence type="ECO:0000256" key="9">
    <source>
        <dbReference type="ARBA" id="ARBA00022833"/>
    </source>
</evidence>
<evidence type="ECO:0000259" key="14">
    <source>
        <dbReference type="SMART" id="SM01124"/>
    </source>
</evidence>
<dbReference type="InterPro" id="IPR004843">
    <property type="entry name" value="Calcineurin-like_PHP"/>
</dbReference>
<evidence type="ECO:0000256" key="4">
    <source>
        <dbReference type="ARBA" id="ARBA00004123"/>
    </source>
</evidence>
<keyword evidence="7" id="KW-0479">Metal-binding</keyword>
<name>A0AAW1TFF7_9CHLO</name>
<keyword evidence="10" id="KW-0408">Iron</keyword>
<evidence type="ECO:0000256" key="5">
    <source>
        <dbReference type="ARBA" id="ARBA00006045"/>
    </source>
</evidence>
<organism evidence="15 16">
    <name type="scientific">Apatococcus fuscideae</name>
    <dbReference type="NCBI Taxonomy" id="2026836"/>
    <lineage>
        <taxon>Eukaryota</taxon>
        <taxon>Viridiplantae</taxon>
        <taxon>Chlorophyta</taxon>
        <taxon>core chlorophytes</taxon>
        <taxon>Trebouxiophyceae</taxon>
        <taxon>Chlorellales</taxon>
        <taxon>Chlorellaceae</taxon>
        <taxon>Apatococcus</taxon>
    </lineage>
</organism>
<keyword evidence="8" id="KW-0378">Hydrolase</keyword>
<dbReference type="InterPro" id="IPR041816">
    <property type="entry name" value="Dbr1_N"/>
</dbReference>
<dbReference type="EMBL" id="JALJOV010000035">
    <property type="protein sequence ID" value="KAK9868315.1"/>
    <property type="molecule type" value="Genomic_DNA"/>
</dbReference>
<evidence type="ECO:0000256" key="10">
    <source>
        <dbReference type="ARBA" id="ARBA00023004"/>
    </source>
</evidence>
<dbReference type="AlphaFoldDB" id="A0AAW1TFF7"/>
<accession>A0AAW1TFF7</accession>
<dbReference type="SUPFAM" id="SSF56300">
    <property type="entry name" value="Metallo-dependent phosphatases"/>
    <property type="match status" value="1"/>
</dbReference>
<comment type="cofactor">
    <cofactor evidence="1">
        <name>Mn(2+)</name>
        <dbReference type="ChEBI" id="CHEBI:29035"/>
    </cofactor>
</comment>
<evidence type="ECO:0000256" key="8">
    <source>
        <dbReference type="ARBA" id="ARBA00022801"/>
    </source>
</evidence>
<dbReference type="GO" id="GO:0005634">
    <property type="term" value="C:nucleus"/>
    <property type="evidence" value="ECO:0007669"/>
    <property type="project" value="UniProtKB-SubCell"/>
</dbReference>
<evidence type="ECO:0000256" key="2">
    <source>
        <dbReference type="ARBA" id="ARBA00001947"/>
    </source>
</evidence>
<feature type="compositionally biased region" description="Basic and acidic residues" evidence="13">
    <location>
        <begin position="453"/>
        <end position="463"/>
    </location>
</feature>
<dbReference type="GO" id="GO:0000398">
    <property type="term" value="P:mRNA splicing, via spliceosome"/>
    <property type="evidence" value="ECO:0007669"/>
    <property type="project" value="TreeGrafter"/>
</dbReference>
<dbReference type="FunFam" id="3.60.21.10:FF:000035">
    <property type="entry name" value="Lariat debranching enzyme"/>
    <property type="match status" value="1"/>
</dbReference>
<keyword evidence="16" id="KW-1185">Reference proteome</keyword>
<evidence type="ECO:0000256" key="11">
    <source>
        <dbReference type="ARBA" id="ARBA00023211"/>
    </source>
</evidence>
<comment type="cofactor">
    <cofactor evidence="3">
        <name>Fe(2+)</name>
        <dbReference type="ChEBI" id="CHEBI:29033"/>
    </cofactor>
</comment>
<keyword evidence="11" id="KW-0464">Manganese</keyword>
<evidence type="ECO:0000256" key="7">
    <source>
        <dbReference type="ARBA" id="ARBA00022723"/>
    </source>
</evidence>
<dbReference type="Pfam" id="PF05011">
    <property type="entry name" value="DBR1"/>
    <property type="match status" value="1"/>
</dbReference>
<feature type="region of interest" description="Disordered" evidence="13">
    <location>
        <begin position="339"/>
        <end position="364"/>
    </location>
</feature>
<gene>
    <name evidence="15" type="ORF">WJX84_007760</name>
</gene>
<comment type="similarity">
    <text evidence="5">Belongs to the lariat debranching enzyme family.</text>
</comment>
<dbReference type="InterPro" id="IPR029052">
    <property type="entry name" value="Metallo-depent_PP-like"/>
</dbReference>
<proteinExistence type="inferred from homology"/>
<dbReference type="Pfam" id="PF00149">
    <property type="entry name" value="Metallophos"/>
    <property type="match status" value="1"/>
</dbReference>
<keyword evidence="6" id="KW-0507">mRNA processing</keyword>
<comment type="subcellular location">
    <subcellularLocation>
        <location evidence="4">Nucleus</location>
    </subcellularLocation>
</comment>
<feature type="region of interest" description="Disordered" evidence="13">
    <location>
        <begin position="408"/>
        <end position="463"/>
    </location>
</feature>
<comment type="cofactor">
    <cofactor evidence="2">
        <name>Zn(2+)</name>
        <dbReference type="ChEBI" id="CHEBI:29105"/>
    </cofactor>
</comment>
<sequence length="463" mass="51375">MRIAVEGCCHGELDKIYETLQHLETREQTQIDLLICCGDFQAVRNYDDLTCLACPDKYKQLNTFWKYYSGAATAPYLTVFIGGNHEASNYLAELPFGGWVAPKIYFLGNAGIVNFGGVRIGGLTGIFNQRHYRMGHFEVPPYTESSMRSAYHVRELDVWRLMQLRQPLDVFLSHDWPSRIADHGNKAQLCRYKKFLAKEIMDGSLGSPPAAQLLKELQPAYWFSAHMHVKFPAVVPHAAPHASRASDQPACTHFLALDKCLPGRGFLQVVDFPEASGPKELCYDKEWLAVLRSTHRLMRMQQRQPPLPGGGQRLGPPLKDLDAIEDAFKGRGSCTIPHNFQPTAPCHDPQGGQRRGSMPKSLPRNPQTLALLAMLGLPYNLDPPTDGRGFGNNHPAPAQANPEEIDLDAVSNGDAAAVNPEEIDLDGLEEPPDAAETNPEEIDLGEVDEDESPSDKLTDPRVF</sequence>
<dbReference type="Proteomes" id="UP001485043">
    <property type="component" value="Unassembled WGS sequence"/>
</dbReference>
<evidence type="ECO:0000256" key="3">
    <source>
        <dbReference type="ARBA" id="ARBA00001954"/>
    </source>
</evidence>
<evidence type="ECO:0000313" key="16">
    <source>
        <dbReference type="Proteomes" id="UP001485043"/>
    </source>
</evidence>
<evidence type="ECO:0000256" key="13">
    <source>
        <dbReference type="SAM" id="MobiDB-lite"/>
    </source>
</evidence>
<dbReference type="InterPro" id="IPR007708">
    <property type="entry name" value="DBR1_C"/>
</dbReference>
<dbReference type="PANTHER" id="PTHR12849:SF0">
    <property type="entry name" value="LARIAT DEBRANCHING ENZYME"/>
    <property type="match status" value="1"/>
</dbReference>
<feature type="compositionally biased region" description="Acidic residues" evidence="13">
    <location>
        <begin position="421"/>
        <end position="452"/>
    </location>
</feature>
<keyword evidence="12" id="KW-0539">Nucleus</keyword>
<dbReference type="GO" id="GO:0008419">
    <property type="term" value="F:RNA lariat debranching enzyme activity"/>
    <property type="evidence" value="ECO:0007669"/>
    <property type="project" value="UniProtKB-ARBA"/>
</dbReference>